<comment type="similarity">
    <text evidence="1">Belongs to the SHQ1 family.</text>
</comment>
<dbReference type="InterPro" id="IPR007009">
    <property type="entry name" value="Shq1_C"/>
</dbReference>
<dbReference type="InterPro" id="IPR008978">
    <property type="entry name" value="HSP20-like_chaperone"/>
</dbReference>
<dbReference type="InterPro" id="IPR039742">
    <property type="entry name" value="Shq1"/>
</dbReference>
<dbReference type="SUPFAM" id="SSF49764">
    <property type="entry name" value="HSP20-like chaperones"/>
    <property type="match status" value="1"/>
</dbReference>
<dbReference type="Gene3D" id="2.60.40.790">
    <property type="match status" value="1"/>
</dbReference>
<dbReference type="GO" id="GO:0005654">
    <property type="term" value="C:nucleoplasm"/>
    <property type="evidence" value="ECO:0007669"/>
    <property type="project" value="TreeGrafter"/>
</dbReference>
<evidence type="ECO:0000259" key="2">
    <source>
        <dbReference type="PROSITE" id="PS51203"/>
    </source>
</evidence>
<evidence type="ECO:0000256" key="1">
    <source>
        <dbReference type="ARBA" id="ARBA00005607"/>
    </source>
</evidence>
<dbReference type="Pfam" id="PF21413">
    <property type="entry name" value="SHQ1-like_CS"/>
    <property type="match status" value="1"/>
</dbReference>
<dbReference type="PANTHER" id="PTHR12967:SF0">
    <property type="entry name" value="PROTEIN SHQ1 HOMOLOG"/>
    <property type="match status" value="1"/>
</dbReference>
<name>A0A1R2C293_9CILI</name>
<dbReference type="InterPro" id="IPR048696">
    <property type="entry name" value="SHQ1-like_CS"/>
</dbReference>
<dbReference type="GO" id="GO:0051082">
    <property type="term" value="F:unfolded protein binding"/>
    <property type="evidence" value="ECO:0007669"/>
    <property type="project" value="TreeGrafter"/>
</dbReference>
<gene>
    <name evidence="3" type="ORF">SteCoe_16006</name>
</gene>
<dbReference type="EMBL" id="MPUH01000314">
    <property type="protein sequence ID" value="OMJ83152.1"/>
    <property type="molecule type" value="Genomic_DNA"/>
</dbReference>
<protein>
    <recommendedName>
        <fullName evidence="2">CS domain-containing protein</fullName>
    </recommendedName>
</protein>
<dbReference type="PANTHER" id="PTHR12967">
    <property type="entry name" value="PROTEIN SHQ1 HOMOLOG"/>
    <property type="match status" value="1"/>
</dbReference>
<accession>A0A1R2C293</accession>
<evidence type="ECO:0000313" key="3">
    <source>
        <dbReference type="EMBL" id="OMJ83152.1"/>
    </source>
</evidence>
<proteinExistence type="inferred from homology"/>
<dbReference type="GO" id="GO:0000493">
    <property type="term" value="P:box H/ACA snoRNP assembly"/>
    <property type="evidence" value="ECO:0007669"/>
    <property type="project" value="InterPro"/>
</dbReference>
<reference evidence="3 4" key="1">
    <citation type="submission" date="2016-11" db="EMBL/GenBank/DDBJ databases">
        <title>The macronuclear genome of Stentor coeruleus: a giant cell with tiny introns.</title>
        <authorList>
            <person name="Slabodnick M."/>
            <person name="Ruby J.G."/>
            <person name="Reiff S.B."/>
            <person name="Swart E.C."/>
            <person name="Gosai S."/>
            <person name="Prabakaran S."/>
            <person name="Witkowska E."/>
            <person name="Larue G.E."/>
            <person name="Fisher S."/>
            <person name="Freeman R.M."/>
            <person name="Gunawardena J."/>
            <person name="Chu W."/>
            <person name="Stover N.A."/>
            <person name="Gregory B.D."/>
            <person name="Nowacki M."/>
            <person name="Derisi J."/>
            <person name="Roy S.W."/>
            <person name="Marshall W.F."/>
            <person name="Sood P."/>
        </authorList>
    </citation>
    <scope>NUCLEOTIDE SEQUENCE [LARGE SCALE GENOMIC DNA]</scope>
    <source>
        <strain evidence="3">WM001</strain>
    </source>
</reference>
<dbReference type="OrthoDB" id="73639at2759"/>
<keyword evidence="4" id="KW-1185">Reference proteome</keyword>
<sequence>MITPRFFIEQEEDLIHIHIMIKYAKISDIEVEIDEEKFWFYLKPYHLQLTFRQKIVSDGREKLRYDVDKGEIILAIGKLNPGENFDDLGLVAKLMEPRKKDLKKDFPLIQPLDDEEEIKYDDHINTGYGFNRKDQGIFVHRQEEMADLFDIDPENTDLDQRFIISAKKEAEDWSVDRYFEDLDLEILQNSFKSLYKGLIPTLTERMEDLSLETLVKLGNKNFILSHSLIQTMFIQLCDLVFVFCLEIRSFQDISCESASNINKISPTLCCLVEFNALKEMIDKISRRFLVYALNRNFSILEMSWEDTKKLFKEGKECILRVLVRIKRIFDSTEPKFLLNRIFVDDFIVWVQKCDGFEEFVMKVVRESGPKIEDVGLDFTFNSE</sequence>
<dbReference type="Proteomes" id="UP000187209">
    <property type="component" value="Unassembled WGS sequence"/>
</dbReference>
<feature type="domain" description="CS" evidence="2">
    <location>
        <begin position="1"/>
        <end position="89"/>
    </location>
</feature>
<organism evidence="3 4">
    <name type="scientific">Stentor coeruleus</name>
    <dbReference type="NCBI Taxonomy" id="5963"/>
    <lineage>
        <taxon>Eukaryota</taxon>
        <taxon>Sar</taxon>
        <taxon>Alveolata</taxon>
        <taxon>Ciliophora</taxon>
        <taxon>Postciliodesmatophora</taxon>
        <taxon>Heterotrichea</taxon>
        <taxon>Heterotrichida</taxon>
        <taxon>Stentoridae</taxon>
        <taxon>Stentor</taxon>
    </lineage>
</organism>
<dbReference type="InterPro" id="IPR007052">
    <property type="entry name" value="CS_dom"/>
</dbReference>
<evidence type="ECO:0000313" key="4">
    <source>
        <dbReference type="Proteomes" id="UP000187209"/>
    </source>
</evidence>
<dbReference type="PROSITE" id="PS51203">
    <property type="entry name" value="CS"/>
    <property type="match status" value="1"/>
</dbReference>
<dbReference type="Pfam" id="PF04925">
    <property type="entry name" value="SHQ1"/>
    <property type="match status" value="1"/>
</dbReference>
<comment type="caution">
    <text evidence="3">The sequence shown here is derived from an EMBL/GenBank/DDBJ whole genome shotgun (WGS) entry which is preliminary data.</text>
</comment>
<dbReference type="GO" id="GO:0005737">
    <property type="term" value="C:cytoplasm"/>
    <property type="evidence" value="ECO:0007669"/>
    <property type="project" value="TreeGrafter"/>
</dbReference>
<dbReference type="AlphaFoldDB" id="A0A1R2C293"/>